<feature type="region of interest" description="Disordered" evidence="1">
    <location>
        <begin position="997"/>
        <end position="1020"/>
    </location>
</feature>
<dbReference type="Proteomes" id="UP000326757">
    <property type="component" value="Unassembled WGS sequence"/>
</dbReference>
<dbReference type="EMBL" id="VIGI01000004">
    <property type="protein sequence ID" value="KAB8301041.1"/>
    <property type="molecule type" value="Genomic_DNA"/>
</dbReference>
<comment type="caution">
    <text evidence="2">The sequence shown here is derived from an EMBL/GenBank/DDBJ whole genome shotgun (WGS) entry which is preliminary data.</text>
</comment>
<feature type="compositionally biased region" description="Basic and acidic residues" evidence="1">
    <location>
        <begin position="140"/>
        <end position="157"/>
    </location>
</feature>
<evidence type="ECO:0000313" key="2">
    <source>
        <dbReference type="EMBL" id="KAB8301041.1"/>
    </source>
</evidence>
<sequence>MDENNGYGQEVTERESSSAEMVAIHQAMMEELGINRKNALPLEDKDGNVPTAPLVVPIKRLRPENPVSIWHNLNLDDTEPGVEDLDDIASGQLYRLRRGGSGLSSSSRGGHSASRGRGGTSNRGGHVSAGGRGNFAGAGKDVDSSRFGERHFNDTRRGGGKSHARVDAGIARLQREAEFSRMSRTGDRSIKVPLLAPRSAKSALRAAAPAVAPRATLSGVNRPITSRFKLAPPAAFLSHNKIGCSPHGRVAEPVSSITTPSTSNGLSAPAPSRLTPHGGLVASRWASPAPKLVNTSEQDNLEQFAAPETPNSTFAPGDFADSIVPAVGSNTSKPNHHLELGTSALPANSSESNYYVQSTVTIPLTIVTNGLSTHHSVTRTVIDEKLVKVSNDKSKARQATARLIKFDKKSPLTLEVQAGNDIILREVLTEAATLKAEINIVTYQADSTTERKPTWKLQFQLPGPALGFVNYHTFKLSELRRNGCASRFLGQGNQNSSIAISPVPSSAVSTSSNATSRNDLAYSANRISSATFADLSQLNGEAMLFSLGEEESQAEDNQPPTYSSFQDLLSLMEVDVVEGTLQVLNAKHGGSFFDHVSQLAKGIGLENDADFMKHAKNAFIGGLSSSRYSRSKPILSITEELVSNFLSKSDTLQKFPREFIDTYVKEISKKILAKAQNPQNPSQPEYFNYSKSLNTETGHLIDVTEVPKPVKSVSATKTVAAIKPAVVIKSIGTSNLVSRQERRTYSIKEMIQMRPGAKLSREIIAARDSLAKYLPGYKREIAPADIIQTTASGLRIVAGKNQGPRYRESHRATATKVQPSERKTRFANPAINQEVPQAFQQNKVIKEQTLEQSSFVQAKSPIGSTKHASSDSIDRQDYCNLASSKAAEVNREGIKNGTLASISVEHKTNRLSAHSHRQSLSGGSNGVSSIAIQAQNSNVSKKSPAEAESKATVKVESENKTSPLLLPKKRGLSTSKYATTEVVNHATVLHAASSYEPLPHQTVKRQDLPSKPSVSPKSLRSTQLHDAVLWETLLASKQIQPSIKAECPETPKKEPVSRVEIASKFEQVHEFKAIKEKEALVSVIENAGWTTIEKATKQIAKVIGSQNNNPDVTLEKTTAMEMIIPKLDSQLPTGSRHVATGSEVKILAQVLSNLEVKTEKDNNVVTGVLPALERSTSPTIEEILEKKRVNGLATSKWAGPQTTVFKPARHTPVLTSVDKNQSGFNKPQDNSAFYSQNSQYNPAIQAQAPYEDFSQHGNQYSTLQEQTPIGVFSPEVDQPYPVQHMQSEQSLAPVLSTILVTNPVTGEVSEVTGILQQTRGPVATQMPSAYLEQSPGSVTGFTAFPPRPTMFGKSFSNSDSEDVLKATAPVFTPCHQRNVSSTARSALSPVYHRQNAQQEAIQARLNKSLAEQRM</sequence>
<evidence type="ECO:0000313" key="3">
    <source>
        <dbReference type="Proteomes" id="UP000326757"/>
    </source>
</evidence>
<feature type="region of interest" description="Disordered" evidence="1">
    <location>
        <begin position="800"/>
        <end position="821"/>
    </location>
</feature>
<feature type="compositionally biased region" description="Low complexity" evidence="1">
    <location>
        <begin position="103"/>
        <end position="115"/>
    </location>
</feature>
<dbReference type="OrthoDB" id="3543352at2759"/>
<organism evidence="2 3">
    <name type="scientific">Monilinia laxa</name>
    <name type="common">Brown rot fungus</name>
    <name type="synonym">Sclerotinia laxa</name>
    <dbReference type="NCBI Taxonomy" id="61186"/>
    <lineage>
        <taxon>Eukaryota</taxon>
        <taxon>Fungi</taxon>
        <taxon>Dikarya</taxon>
        <taxon>Ascomycota</taxon>
        <taxon>Pezizomycotina</taxon>
        <taxon>Leotiomycetes</taxon>
        <taxon>Helotiales</taxon>
        <taxon>Sclerotiniaceae</taxon>
        <taxon>Monilinia</taxon>
    </lineage>
</organism>
<feature type="compositionally biased region" description="Basic and acidic residues" evidence="1">
    <location>
        <begin position="943"/>
        <end position="955"/>
    </location>
</feature>
<feature type="region of interest" description="Disordered" evidence="1">
    <location>
        <begin position="936"/>
        <end position="955"/>
    </location>
</feature>
<feature type="compositionally biased region" description="Low complexity" evidence="1">
    <location>
        <begin position="1009"/>
        <end position="1020"/>
    </location>
</feature>
<evidence type="ECO:0000256" key="1">
    <source>
        <dbReference type="SAM" id="MobiDB-lite"/>
    </source>
</evidence>
<name>A0A5N6KCB5_MONLA</name>
<feature type="region of interest" description="Disordered" evidence="1">
    <location>
        <begin position="98"/>
        <end position="167"/>
    </location>
</feature>
<protein>
    <submittedName>
        <fullName evidence="2">Uncharacterized protein</fullName>
    </submittedName>
</protein>
<feature type="compositionally biased region" description="Gly residues" evidence="1">
    <location>
        <begin position="116"/>
        <end position="136"/>
    </location>
</feature>
<keyword evidence="3" id="KW-1185">Reference proteome</keyword>
<gene>
    <name evidence="2" type="ORF">EYC80_002963</name>
</gene>
<accession>A0A5N6KCB5</accession>
<reference evidence="2 3" key="1">
    <citation type="submission" date="2019-06" db="EMBL/GenBank/DDBJ databases">
        <title>Genome Sequence of the Brown Rot Fungal Pathogen Monilinia laxa.</title>
        <authorList>
            <person name="De Miccolis Angelini R.M."/>
            <person name="Landi L."/>
            <person name="Abate D."/>
            <person name="Pollastro S."/>
            <person name="Romanazzi G."/>
            <person name="Faretra F."/>
        </authorList>
    </citation>
    <scope>NUCLEOTIDE SEQUENCE [LARGE SCALE GENOMIC DNA]</scope>
    <source>
        <strain evidence="2 3">Mlax316</strain>
    </source>
</reference>
<proteinExistence type="predicted"/>